<evidence type="ECO:0000313" key="1">
    <source>
        <dbReference type="EMBL" id="REE96512.1"/>
    </source>
</evidence>
<accession>A0A3D9SKQ7</accession>
<dbReference type="RefSeq" id="WP_116022144.1">
    <property type="nucleotide sequence ID" value="NZ_QTTT01000001.1"/>
</dbReference>
<name>A0A3D9SKQ7_9ACTN</name>
<organism evidence="1 2">
    <name type="scientific">Thermomonospora umbrina</name>
    <dbReference type="NCBI Taxonomy" id="111806"/>
    <lineage>
        <taxon>Bacteria</taxon>
        <taxon>Bacillati</taxon>
        <taxon>Actinomycetota</taxon>
        <taxon>Actinomycetes</taxon>
        <taxon>Streptosporangiales</taxon>
        <taxon>Thermomonosporaceae</taxon>
        <taxon>Thermomonospora</taxon>
    </lineage>
</organism>
<proteinExistence type="predicted"/>
<dbReference type="PANTHER" id="PTHR10039:SF14">
    <property type="entry name" value="NACHT DOMAIN-CONTAINING PROTEIN"/>
    <property type="match status" value="1"/>
</dbReference>
<dbReference type="AlphaFoldDB" id="A0A3D9SKQ7"/>
<evidence type="ECO:0008006" key="3">
    <source>
        <dbReference type="Google" id="ProtNLM"/>
    </source>
</evidence>
<reference evidence="1 2" key="1">
    <citation type="submission" date="2018-08" db="EMBL/GenBank/DDBJ databases">
        <title>Sequencing the genomes of 1000 actinobacteria strains.</title>
        <authorList>
            <person name="Klenk H.-P."/>
        </authorList>
    </citation>
    <scope>NUCLEOTIDE SEQUENCE [LARGE SCALE GENOMIC DNA]</scope>
    <source>
        <strain evidence="1 2">DSM 43927</strain>
    </source>
</reference>
<comment type="caution">
    <text evidence="1">The sequence shown here is derived from an EMBL/GenBank/DDBJ whole genome shotgun (WGS) entry which is preliminary data.</text>
</comment>
<dbReference type="SUPFAM" id="SSF52540">
    <property type="entry name" value="P-loop containing nucleoside triphosphate hydrolases"/>
    <property type="match status" value="1"/>
</dbReference>
<evidence type="ECO:0000313" key="2">
    <source>
        <dbReference type="Proteomes" id="UP000256661"/>
    </source>
</evidence>
<dbReference type="PANTHER" id="PTHR10039">
    <property type="entry name" value="AMELOGENIN"/>
    <property type="match status" value="1"/>
</dbReference>
<gene>
    <name evidence="1" type="ORF">DFJ69_1949</name>
</gene>
<dbReference type="InterPro" id="IPR027417">
    <property type="entry name" value="P-loop_NTPase"/>
</dbReference>
<dbReference type="OrthoDB" id="517187at2"/>
<protein>
    <recommendedName>
        <fullName evidence="3">NACHT domain-containing protein</fullName>
    </recommendedName>
</protein>
<sequence length="887" mass="97754">MTIERDLDVDDLFFETLVERHLTAPGFVRRDWLRDRVRERSTEPGIRFLIIEGVAGTGKSTLLAWLARELVAPAGSEAALTPRYFIRRDGVAPLSSADGRAFLFRVGHQIAVLRPELMDPGVDVHSTMEVDRLGEDAELIGVDIGRLIVSAFRRTALWSRQSVPEVRGRVIGVRIGEVVADLSRANLASLTGQALVEPAARLARLTPDATIWLLIDGIDEIAPATGWSEGETSILDWLTDCQELPANLRVIVTTRPAGDRLAGFLHRKGPQTARLRLDTHQARIEAELTEYAASVLDGAGLGARPGLARAVARRADGVFLYAALWGQGLVRALESGDDKAAESFLDQQVLPEGLDRLYGHLVGQARRVAVRRYGGRLGDDRWAAYYQPLLATLAVTFAPLSPDRLALYLNVPAADVTVLTRALDDLGPILRWDTSQVRFCHNSVTDFLLGAEEGQYWRVEPAPNHLVVARSLIARYGHDWAACDDAYALTYTARHLVSAYEQGTDEERATAVPLLRALLHDVDYGLSKVKAADAGFAGLVADNVAAWHILDPADREGLALSLAKVVLITDGHEALNGTLRYRLDGGDLNARVLALLGDEEVLRRHATPERRRTLAFTAAYAESARIRRLGGVANLERAGEILRTLVDPAFFPEEEPENLSGIYYEFGYLEYLLGDFDAARIWLARSVDVAERRGDRTGVHMTLAVLRRAEFHLGMLAPTEYRAFLDDALGHFAGLPPGPLPDRWTMTLNSHLLELALATDDAALAEARLAILEDSTWLREFARTDARAQDDLITTLRARTALARHDWTAAAELYDKRLRADLEGSPGHREELARDLYDYARALHGAGRTPDAHRALTLAADCPNATGAWLWKPRIHALLRTLPDTTA</sequence>
<dbReference type="EMBL" id="QTTT01000001">
    <property type="protein sequence ID" value="REE96512.1"/>
    <property type="molecule type" value="Genomic_DNA"/>
</dbReference>
<keyword evidence="2" id="KW-1185">Reference proteome</keyword>
<dbReference type="Proteomes" id="UP000256661">
    <property type="component" value="Unassembled WGS sequence"/>
</dbReference>